<name>A0ABS1YYD3_9FLAO</name>
<organism evidence="1 2">
    <name type="scientific">Capnocytophaga genosp. AHN8471</name>
    <dbReference type="NCBI Taxonomy" id="327574"/>
    <lineage>
        <taxon>Bacteria</taxon>
        <taxon>Pseudomonadati</taxon>
        <taxon>Bacteroidota</taxon>
        <taxon>Flavobacteriia</taxon>
        <taxon>Flavobacteriales</taxon>
        <taxon>Flavobacteriaceae</taxon>
        <taxon>Capnocytophaga</taxon>
    </lineage>
</organism>
<accession>A0ABS1YYD3</accession>
<protein>
    <submittedName>
        <fullName evidence="1">Uncharacterized protein</fullName>
    </submittedName>
</protein>
<evidence type="ECO:0000313" key="1">
    <source>
        <dbReference type="EMBL" id="MBM0651403.1"/>
    </source>
</evidence>
<reference evidence="1 2" key="1">
    <citation type="submission" date="2021-01" db="EMBL/GenBank/DDBJ databases">
        <title>Evidence that Capnocytophaga endodontalis is a later homotypic synonym for Capnocytophaga genospecies AHN8471, and request for opinion on proposed recognition of strain AHN8471 as type strain of the species.</title>
        <authorList>
            <person name="Nicholson A.C."/>
            <person name="Hopper C.L."/>
            <person name="Gulvik C.A."/>
            <person name="Mcquiston J.R."/>
            <person name="Lau E.F."/>
        </authorList>
    </citation>
    <scope>NUCLEOTIDE SEQUENCE [LARGE SCALE GENOMIC DNA]</scope>
    <source>
        <strain evidence="1 2">AHN9576</strain>
    </source>
</reference>
<sequence length="78" mass="9135">MEKQDTSTSKKLQIKPHNNNLLTVDMLMDGYKKYGVGWLQQTMDGLLAARDSRQFMNSLTEEQAKEYAHKQRERLMNT</sequence>
<keyword evidence="2" id="KW-1185">Reference proteome</keyword>
<dbReference type="EMBL" id="JAEUAH010000018">
    <property type="protein sequence ID" value="MBM0651403.1"/>
    <property type="molecule type" value="Genomic_DNA"/>
</dbReference>
<evidence type="ECO:0000313" key="2">
    <source>
        <dbReference type="Proteomes" id="UP000603506"/>
    </source>
</evidence>
<dbReference type="RefSeq" id="WP_203084728.1">
    <property type="nucleotide sequence ID" value="NZ_JAESPH010000013.1"/>
</dbReference>
<proteinExistence type="predicted"/>
<gene>
    <name evidence="1" type="ORF">JNB19_11670</name>
</gene>
<comment type="caution">
    <text evidence="1">The sequence shown here is derived from an EMBL/GenBank/DDBJ whole genome shotgun (WGS) entry which is preliminary data.</text>
</comment>
<dbReference type="Proteomes" id="UP000603506">
    <property type="component" value="Unassembled WGS sequence"/>
</dbReference>